<evidence type="ECO:0000256" key="4">
    <source>
        <dbReference type="ARBA" id="ARBA00022723"/>
    </source>
</evidence>
<comment type="similarity">
    <text evidence="9">Belongs to the sugar phosphate cyclases superfamily. Dehydroquinate synthase family.</text>
</comment>
<sequence>MPVIPVNTPSATYNVTIAPNLLPTLHSRLRKLNPGKPFRPFIITSPNIWSLWSKPFLASFKEPPTVLFHPAGERHKRMASVESLAQQLSTAGADRDALLLAFGGGVIGDITGFLAAIYMRGIRYVQIPTTLLAQVDSSIGGKTGVNLATGKNLIGSFHHPQAVFADTDLLRTLPPAELRAGLQESIKAGVIYDAKLFRYMEQNAEAILSTKRNADPTPLAKVVAASVRVKAEVVSQDEKESGLRMILNFGHTIGHAIEAATNYKQLLHGEAVAWGSIAALSVAVARNTISEKDANRIANLILRYGPLPTFKATAEKLVSLTSRDKKNRSGIRSFILPTAIGKVEIVRNVTEPELLAATNAMLTLMRQR</sequence>
<dbReference type="HAMAP" id="MF_00110">
    <property type="entry name" value="DHQ_synthase"/>
    <property type="match status" value="1"/>
</dbReference>
<dbReference type="PANTHER" id="PTHR43622:SF1">
    <property type="entry name" value="3-DEHYDROQUINATE SYNTHASE"/>
    <property type="match status" value="1"/>
</dbReference>
<comment type="cofactor">
    <cofactor evidence="9">
        <name>Co(2+)</name>
        <dbReference type="ChEBI" id="CHEBI:48828"/>
    </cofactor>
    <cofactor evidence="9">
        <name>Zn(2+)</name>
        <dbReference type="ChEBI" id="CHEBI:29105"/>
    </cofactor>
    <text evidence="9">Binds 1 divalent metal cation per subunit. Can use either Co(2+) or Zn(2+).</text>
</comment>
<dbReference type="UniPathway" id="UPA00053">
    <property type="reaction ID" value="UER00085"/>
</dbReference>
<keyword evidence="8 9" id="KW-0456">Lyase</keyword>
<organism evidence="13 14">
    <name type="scientific">Tunturiibacter lichenicola</name>
    <dbReference type="NCBI Taxonomy" id="2051959"/>
    <lineage>
        <taxon>Bacteria</taxon>
        <taxon>Pseudomonadati</taxon>
        <taxon>Acidobacteriota</taxon>
        <taxon>Terriglobia</taxon>
        <taxon>Terriglobales</taxon>
        <taxon>Acidobacteriaceae</taxon>
        <taxon>Tunturiibacter</taxon>
    </lineage>
</organism>
<evidence type="ECO:0000256" key="6">
    <source>
        <dbReference type="ARBA" id="ARBA00022833"/>
    </source>
</evidence>
<comment type="function">
    <text evidence="3 9">Catalyzes the conversion of 3-deoxy-D-arabino-heptulosonate 7-phosphate (DAHP) to dehydroquinate (DHQ).</text>
</comment>
<evidence type="ECO:0000256" key="1">
    <source>
        <dbReference type="ARBA" id="ARBA00001911"/>
    </source>
</evidence>
<dbReference type="Pfam" id="PF01761">
    <property type="entry name" value="DHQ_synthase"/>
    <property type="match status" value="1"/>
</dbReference>
<evidence type="ECO:0000313" key="13">
    <source>
        <dbReference type="EMBL" id="NYF90647.1"/>
    </source>
</evidence>
<keyword evidence="6 9" id="KW-0862">Zinc</keyword>
<dbReference type="SUPFAM" id="SSF56796">
    <property type="entry name" value="Dehydroquinate synthase-like"/>
    <property type="match status" value="1"/>
</dbReference>
<feature type="binding site" evidence="9">
    <location>
        <begin position="129"/>
        <end position="130"/>
    </location>
    <ligand>
        <name>NAD(+)</name>
        <dbReference type="ChEBI" id="CHEBI:57540"/>
    </ligand>
</feature>
<comment type="cofactor">
    <cofactor evidence="1 9">
        <name>NAD(+)</name>
        <dbReference type="ChEBI" id="CHEBI:57540"/>
    </cofactor>
</comment>
<dbReference type="AlphaFoldDB" id="A0A852VGA1"/>
<dbReference type="InterPro" id="IPR050071">
    <property type="entry name" value="Dehydroquinate_synthase"/>
</dbReference>
<dbReference type="GO" id="GO:0000166">
    <property type="term" value="F:nucleotide binding"/>
    <property type="evidence" value="ECO:0007669"/>
    <property type="project" value="UniProtKB-KW"/>
</dbReference>
<dbReference type="GO" id="GO:0003856">
    <property type="term" value="F:3-dehydroquinate synthase activity"/>
    <property type="evidence" value="ECO:0007669"/>
    <property type="project" value="UniProtKB-UniRule"/>
</dbReference>
<comment type="caution">
    <text evidence="9">Lacks conserved residue(s) required for the propagation of feature annotation.</text>
</comment>
<dbReference type="EMBL" id="JACCCU010000002">
    <property type="protein sequence ID" value="NYF90647.1"/>
    <property type="molecule type" value="Genomic_DNA"/>
</dbReference>
<feature type="binding site" evidence="9">
    <location>
        <position position="268"/>
    </location>
    <ligand>
        <name>Zn(2+)</name>
        <dbReference type="ChEBI" id="CHEBI:29105"/>
    </ligand>
</feature>
<dbReference type="Proteomes" id="UP000564385">
    <property type="component" value="Unassembled WGS sequence"/>
</dbReference>
<comment type="subcellular location">
    <subcellularLocation>
        <location evidence="9">Cytoplasm</location>
    </subcellularLocation>
</comment>
<dbReference type="Gene3D" id="3.40.50.1970">
    <property type="match status" value="1"/>
</dbReference>
<keyword evidence="9" id="KW-0963">Cytoplasm</keyword>
<evidence type="ECO:0000259" key="12">
    <source>
        <dbReference type="Pfam" id="PF24621"/>
    </source>
</evidence>
<dbReference type="FunFam" id="3.40.50.1970:FF:000007">
    <property type="entry name" value="Pentafunctional AROM polypeptide"/>
    <property type="match status" value="1"/>
</dbReference>
<evidence type="ECO:0000256" key="8">
    <source>
        <dbReference type="ARBA" id="ARBA00023239"/>
    </source>
</evidence>
<feature type="domain" description="3-dehydroquinate synthase C-terminal" evidence="12">
    <location>
        <begin position="181"/>
        <end position="327"/>
    </location>
</feature>
<feature type="binding site" evidence="9">
    <location>
        <position position="184"/>
    </location>
    <ligand>
        <name>Zn(2+)</name>
        <dbReference type="ChEBI" id="CHEBI:29105"/>
    </ligand>
</feature>
<keyword evidence="9" id="KW-0057">Aromatic amino acid biosynthesis</keyword>
<keyword evidence="5 9" id="KW-0547">Nucleotide-binding</keyword>
<dbReference type="InterPro" id="IPR056179">
    <property type="entry name" value="DHQS_C"/>
</dbReference>
<evidence type="ECO:0000256" key="2">
    <source>
        <dbReference type="ARBA" id="ARBA00001947"/>
    </source>
</evidence>
<feature type="binding site" evidence="9">
    <location>
        <position position="151"/>
    </location>
    <ligand>
        <name>NAD(+)</name>
        <dbReference type="ChEBI" id="CHEBI:57540"/>
    </ligand>
</feature>
<dbReference type="NCBIfam" id="TIGR01357">
    <property type="entry name" value="aroB"/>
    <property type="match status" value="1"/>
</dbReference>
<feature type="domain" description="3-dehydroquinate synthase N-terminal" evidence="11">
    <location>
        <begin position="70"/>
        <end position="179"/>
    </location>
</feature>
<dbReference type="InterPro" id="IPR016037">
    <property type="entry name" value="DHQ_synth_AroB"/>
</dbReference>
<dbReference type="GO" id="GO:0009423">
    <property type="term" value="P:chorismate biosynthetic process"/>
    <property type="evidence" value="ECO:0007669"/>
    <property type="project" value="UniProtKB-UniRule"/>
</dbReference>
<feature type="binding site" evidence="9">
    <location>
        <position position="251"/>
    </location>
    <ligand>
        <name>Zn(2+)</name>
        <dbReference type="ChEBI" id="CHEBI:29105"/>
    </ligand>
</feature>
<keyword evidence="9" id="KW-0170">Cobalt</keyword>
<gene>
    <name evidence="9" type="primary">aroB</name>
    <name evidence="13" type="ORF">HDF08_002749</name>
</gene>
<proteinExistence type="inferred from homology"/>
<dbReference type="GO" id="GO:0046872">
    <property type="term" value="F:metal ion binding"/>
    <property type="evidence" value="ECO:0007669"/>
    <property type="project" value="UniProtKB-KW"/>
</dbReference>
<feature type="binding site" evidence="9">
    <location>
        <position position="142"/>
    </location>
    <ligand>
        <name>NAD(+)</name>
        <dbReference type="ChEBI" id="CHEBI:57540"/>
    </ligand>
</feature>
<dbReference type="GO" id="GO:0008652">
    <property type="term" value="P:amino acid biosynthetic process"/>
    <property type="evidence" value="ECO:0007669"/>
    <property type="project" value="UniProtKB-KW"/>
</dbReference>
<comment type="cofactor">
    <cofactor evidence="2">
        <name>Zn(2+)</name>
        <dbReference type="ChEBI" id="CHEBI:29105"/>
    </cofactor>
</comment>
<comment type="pathway">
    <text evidence="9">Metabolic intermediate biosynthesis; chorismate biosynthesis; chorismate from D-erythrose 4-phosphate and phosphoenolpyruvate: step 2/7.</text>
</comment>
<evidence type="ECO:0000256" key="10">
    <source>
        <dbReference type="NCBIfam" id="TIGR01357"/>
    </source>
</evidence>
<evidence type="ECO:0000256" key="9">
    <source>
        <dbReference type="HAMAP-Rule" id="MF_00110"/>
    </source>
</evidence>
<feature type="binding site" evidence="9">
    <location>
        <begin position="105"/>
        <end position="109"/>
    </location>
    <ligand>
        <name>NAD(+)</name>
        <dbReference type="ChEBI" id="CHEBI:57540"/>
    </ligand>
</feature>
<dbReference type="GO" id="GO:0009073">
    <property type="term" value="P:aromatic amino acid family biosynthetic process"/>
    <property type="evidence" value="ECO:0007669"/>
    <property type="project" value="UniProtKB-KW"/>
</dbReference>
<protein>
    <recommendedName>
        <fullName evidence="9 10">3-dehydroquinate synthase</fullName>
        <shortName evidence="9">DHQS</shortName>
        <ecNumber evidence="9 10">4.2.3.4</ecNumber>
    </recommendedName>
</protein>
<evidence type="ECO:0000256" key="7">
    <source>
        <dbReference type="ARBA" id="ARBA00023027"/>
    </source>
</evidence>
<keyword evidence="9" id="KW-0028">Amino-acid biosynthesis</keyword>
<name>A0A852VGA1_9BACT</name>
<comment type="caution">
    <text evidence="13">The sequence shown here is derived from an EMBL/GenBank/DDBJ whole genome shotgun (WGS) entry which is preliminary data.</text>
</comment>
<dbReference type="Gene3D" id="1.20.1090.10">
    <property type="entry name" value="Dehydroquinate synthase-like - alpha domain"/>
    <property type="match status" value="1"/>
</dbReference>
<dbReference type="CDD" id="cd08195">
    <property type="entry name" value="DHQS"/>
    <property type="match status" value="1"/>
</dbReference>
<evidence type="ECO:0000259" key="11">
    <source>
        <dbReference type="Pfam" id="PF01761"/>
    </source>
</evidence>
<dbReference type="InterPro" id="IPR030960">
    <property type="entry name" value="DHQS/DOIS_N"/>
</dbReference>
<keyword evidence="7 9" id="KW-0520">NAD</keyword>
<evidence type="ECO:0000313" key="14">
    <source>
        <dbReference type="Proteomes" id="UP000564385"/>
    </source>
</evidence>
<dbReference type="EC" id="4.2.3.4" evidence="9 10"/>
<dbReference type="Pfam" id="PF24621">
    <property type="entry name" value="DHQS_C"/>
    <property type="match status" value="1"/>
</dbReference>
<dbReference type="PANTHER" id="PTHR43622">
    <property type="entry name" value="3-DEHYDROQUINATE SYNTHASE"/>
    <property type="match status" value="1"/>
</dbReference>
<evidence type="ECO:0000256" key="5">
    <source>
        <dbReference type="ARBA" id="ARBA00022741"/>
    </source>
</evidence>
<keyword evidence="4 9" id="KW-0479">Metal-binding</keyword>
<reference evidence="13 14" key="1">
    <citation type="submission" date="2020-07" db="EMBL/GenBank/DDBJ databases">
        <title>Genomic Encyclopedia of Type Strains, Phase IV (KMG-V): Genome sequencing to study the core and pangenomes of soil and plant-associated prokaryotes.</title>
        <authorList>
            <person name="Whitman W."/>
        </authorList>
    </citation>
    <scope>NUCLEOTIDE SEQUENCE [LARGE SCALE GENOMIC DNA]</scope>
    <source>
        <strain evidence="13 14">M8UP22</strain>
    </source>
</reference>
<dbReference type="GO" id="GO:0005737">
    <property type="term" value="C:cytoplasm"/>
    <property type="evidence" value="ECO:0007669"/>
    <property type="project" value="UniProtKB-SubCell"/>
</dbReference>
<accession>A0A852VGA1</accession>
<comment type="catalytic activity">
    <reaction evidence="9">
        <text>7-phospho-2-dehydro-3-deoxy-D-arabino-heptonate = 3-dehydroquinate + phosphate</text>
        <dbReference type="Rhea" id="RHEA:21968"/>
        <dbReference type="ChEBI" id="CHEBI:32364"/>
        <dbReference type="ChEBI" id="CHEBI:43474"/>
        <dbReference type="ChEBI" id="CHEBI:58394"/>
        <dbReference type="EC" id="4.2.3.4"/>
    </reaction>
</comment>
<evidence type="ECO:0000256" key="3">
    <source>
        <dbReference type="ARBA" id="ARBA00003485"/>
    </source>
</evidence>